<proteinExistence type="predicted"/>
<evidence type="ECO:0000259" key="1">
    <source>
        <dbReference type="Pfam" id="PF09359"/>
    </source>
</evidence>
<evidence type="ECO:0000313" key="3">
    <source>
        <dbReference type="Proteomes" id="UP000297318"/>
    </source>
</evidence>
<evidence type="ECO:0000313" key="2">
    <source>
        <dbReference type="EMBL" id="TGO05360.1"/>
    </source>
</evidence>
<comment type="caution">
    <text evidence="2">The sequence shown here is derived from an EMBL/GenBank/DDBJ whole genome shotgun (WGS) entry which is preliminary data.</text>
</comment>
<reference evidence="2 3" key="1">
    <citation type="submission" date="2018-11" db="EMBL/GenBank/DDBJ databases">
        <title>Complete genome sequencing of the Actinobacteria Serinibacter sp. K3-2.</title>
        <authorList>
            <person name="Rakitin A.L."/>
            <person name="Beletsky A.V."/>
            <person name="Mardanov A.V."/>
            <person name="Ravin N.V."/>
            <person name="Gromova A.S."/>
            <person name="Filippova S.N."/>
            <person name="Gal'Chenko V.F."/>
        </authorList>
    </citation>
    <scope>NUCLEOTIDE SEQUENCE [LARGE SCALE GENOMIC DNA]</scope>
    <source>
        <strain evidence="2 3">K3-2</strain>
    </source>
</reference>
<name>A0A4Z1E222_9MICO</name>
<dbReference type="Proteomes" id="UP000297318">
    <property type="component" value="Unassembled WGS sequence"/>
</dbReference>
<dbReference type="InterPro" id="IPR018966">
    <property type="entry name" value="VTC_domain"/>
</dbReference>
<sequence length="260" mass="28871">MSATTAVAPHARAITLEELVATAPLLTRTDRKYLIPTSRLDLVDHADPDLRLLTIGGLTTHAYSSTYLDTADLTAYRLAAHARASRFKVRNRSYLDSGLTFLEVKTRSARGETVKDRLDLSLASRGEHQRFAPTTVRLRTGHEIGPLTPVLEVTYDRTTYYLPASGSRVTVDTALTWRSTLTGRTLTLPGHAIVETKTTGRPCELDRLLWRDGVRPTRLSKYTCGLALTSDEPLHHNRWHRVVRDLQGLAATTTPSTTTL</sequence>
<protein>
    <recommendedName>
        <fullName evidence="1">VTC domain-containing protein</fullName>
    </recommendedName>
</protein>
<dbReference type="Pfam" id="PF09359">
    <property type="entry name" value="VTC"/>
    <property type="match status" value="1"/>
</dbReference>
<dbReference type="AlphaFoldDB" id="A0A4Z1E222"/>
<keyword evidence="3" id="KW-1185">Reference proteome</keyword>
<dbReference type="CDD" id="cd07750">
    <property type="entry name" value="PolyPPase_VTC_like"/>
    <property type="match status" value="1"/>
</dbReference>
<feature type="domain" description="VTC" evidence="1">
    <location>
        <begin position="28"/>
        <end position="228"/>
    </location>
</feature>
<dbReference type="OrthoDB" id="148766at2"/>
<gene>
    <name evidence="2" type="ORF">SERN_1364</name>
</gene>
<dbReference type="RefSeq" id="WP_135849374.1">
    <property type="nucleotide sequence ID" value="NZ_RHPJ01000002.1"/>
</dbReference>
<accession>A0A4Z1E222</accession>
<dbReference type="EMBL" id="RHPJ01000002">
    <property type="protein sequence ID" value="TGO05360.1"/>
    <property type="molecule type" value="Genomic_DNA"/>
</dbReference>
<organism evidence="2 3">
    <name type="scientific">Serinibacter arcticus</name>
    <dbReference type="NCBI Taxonomy" id="1655435"/>
    <lineage>
        <taxon>Bacteria</taxon>
        <taxon>Bacillati</taxon>
        <taxon>Actinomycetota</taxon>
        <taxon>Actinomycetes</taxon>
        <taxon>Micrococcales</taxon>
        <taxon>Beutenbergiaceae</taxon>
        <taxon>Serinibacter</taxon>
    </lineage>
</organism>